<evidence type="ECO:0000256" key="2">
    <source>
        <dbReference type="ARBA" id="ARBA00022617"/>
    </source>
</evidence>
<dbReference type="InterPro" id="IPR036396">
    <property type="entry name" value="Cyt_P450_sf"/>
</dbReference>
<gene>
    <name evidence="8" type="primary">cyp120</name>
    <name evidence="8" type="ORF">SNAT2548_LOCUS3497</name>
</gene>
<keyword evidence="2 7" id="KW-0349">Heme</keyword>
<dbReference type="GO" id="GO:0004497">
    <property type="term" value="F:monooxygenase activity"/>
    <property type="evidence" value="ECO:0007669"/>
    <property type="project" value="UniProtKB-KW"/>
</dbReference>
<evidence type="ECO:0000313" key="9">
    <source>
        <dbReference type="Proteomes" id="UP000604046"/>
    </source>
</evidence>
<evidence type="ECO:0000313" key="8">
    <source>
        <dbReference type="EMBL" id="CAE7029219.1"/>
    </source>
</evidence>
<evidence type="ECO:0000256" key="7">
    <source>
        <dbReference type="PIRSR" id="PIRSR602401-1"/>
    </source>
</evidence>
<keyword evidence="3 7" id="KW-0479">Metal-binding</keyword>
<feature type="binding site" description="axial binding residue" evidence="7">
    <location>
        <position position="424"/>
    </location>
    <ligand>
        <name>heme</name>
        <dbReference type="ChEBI" id="CHEBI:30413"/>
    </ligand>
    <ligandPart>
        <name>Fe</name>
        <dbReference type="ChEBI" id="CHEBI:18248"/>
    </ligandPart>
</feature>
<dbReference type="GO" id="GO:0005506">
    <property type="term" value="F:iron ion binding"/>
    <property type="evidence" value="ECO:0007669"/>
    <property type="project" value="InterPro"/>
</dbReference>
<accession>A0A812ID91</accession>
<organism evidence="8 9">
    <name type="scientific">Symbiodinium natans</name>
    <dbReference type="NCBI Taxonomy" id="878477"/>
    <lineage>
        <taxon>Eukaryota</taxon>
        <taxon>Sar</taxon>
        <taxon>Alveolata</taxon>
        <taxon>Dinophyceae</taxon>
        <taxon>Suessiales</taxon>
        <taxon>Symbiodiniaceae</taxon>
        <taxon>Symbiodinium</taxon>
    </lineage>
</organism>
<dbReference type="SUPFAM" id="SSF48264">
    <property type="entry name" value="Cytochrome P450"/>
    <property type="match status" value="1"/>
</dbReference>
<dbReference type="EMBL" id="CAJNDS010000213">
    <property type="protein sequence ID" value="CAE7029219.1"/>
    <property type="molecule type" value="Genomic_DNA"/>
</dbReference>
<evidence type="ECO:0000256" key="5">
    <source>
        <dbReference type="ARBA" id="ARBA00023004"/>
    </source>
</evidence>
<protein>
    <submittedName>
        <fullName evidence="8">Cyp120 protein</fullName>
    </submittedName>
</protein>
<comment type="cofactor">
    <cofactor evidence="7">
        <name>heme</name>
        <dbReference type="ChEBI" id="CHEBI:30413"/>
    </cofactor>
</comment>
<evidence type="ECO:0000256" key="1">
    <source>
        <dbReference type="ARBA" id="ARBA00010617"/>
    </source>
</evidence>
<reference evidence="8" key="1">
    <citation type="submission" date="2021-02" db="EMBL/GenBank/DDBJ databases">
        <authorList>
            <person name="Dougan E. K."/>
            <person name="Rhodes N."/>
            <person name="Thang M."/>
            <person name="Chan C."/>
        </authorList>
    </citation>
    <scope>NUCLEOTIDE SEQUENCE</scope>
</reference>
<keyword evidence="5 7" id="KW-0408">Iron</keyword>
<evidence type="ECO:0000256" key="3">
    <source>
        <dbReference type="ARBA" id="ARBA00022723"/>
    </source>
</evidence>
<dbReference type="GO" id="GO:0020037">
    <property type="term" value="F:heme binding"/>
    <property type="evidence" value="ECO:0007669"/>
    <property type="project" value="InterPro"/>
</dbReference>
<dbReference type="PRINTS" id="PR00463">
    <property type="entry name" value="EP450I"/>
</dbReference>
<evidence type="ECO:0000256" key="4">
    <source>
        <dbReference type="ARBA" id="ARBA00023002"/>
    </source>
</evidence>
<comment type="caution">
    <text evidence="8">The sequence shown here is derived from an EMBL/GenBank/DDBJ whole genome shotgun (WGS) entry which is preliminary data.</text>
</comment>
<comment type="similarity">
    <text evidence="1">Belongs to the cytochrome P450 family.</text>
</comment>
<dbReference type="PANTHER" id="PTHR24286:SF384">
    <property type="entry name" value="P450, PUTATIVE (EUROFUNG)-RELATED"/>
    <property type="match status" value="1"/>
</dbReference>
<sequence>MFAVLGRNARLLLGASAILSVRRGRRSGRVGRAADGAVEGAVVELPLPPGKPGNAFLDLLKYVKDPDGYIAERVEAYGPVFQMNYFGRKTVIVGGADGVTGFTNVEKNITKSALPDTFSQLHTEYGTMNLAGEAHKTSRVGLINSALCEEAFEFFLPVIKARCSEFLDSVESRGKFRPAQELKDWSVTLFAELFTGIPFDRDMMRLLYSYNEGLYGLIPLKLPFTAFGRGFRAKDELVGRLRRQIEELTQSGQIEEPKYSALRRMMKSEDENGENWSVDRVATASMLMVWGAYVELASLLSNAICLMSSASEVRDKAYAEASAKPAGTQSDLKKLSYLQAILDETLRVKPPSGGGFRLAEEDIEIAGYRIPKGFVVSADPRITNMDPALHAMPESFNPDRFAERPAQSLPKGTWFPGGIGLHGCPGIPLAMIISKAFLADFVQRFSSWRPARGSEGWVNIPIRILGDKYEVEVEKR</sequence>
<dbReference type="Proteomes" id="UP000604046">
    <property type="component" value="Unassembled WGS sequence"/>
</dbReference>
<dbReference type="OrthoDB" id="442633at2759"/>
<keyword evidence="9" id="KW-1185">Reference proteome</keyword>
<dbReference type="InterPro" id="IPR001128">
    <property type="entry name" value="Cyt_P450"/>
</dbReference>
<keyword evidence="6" id="KW-0503">Monooxygenase</keyword>
<keyword evidence="4" id="KW-0560">Oxidoreductase</keyword>
<evidence type="ECO:0000256" key="6">
    <source>
        <dbReference type="ARBA" id="ARBA00023033"/>
    </source>
</evidence>
<dbReference type="InterPro" id="IPR002401">
    <property type="entry name" value="Cyt_P450_E_grp-I"/>
</dbReference>
<dbReference type="AlphaFoldDB" id="A0A812ID91"/>
<dbReference type="GO" id="GO:0016705">
    <property type="term" value="F:oxidoreductase activity, acting on paired donors, with incorporation or reduction of molecular oxygen"/>
    <property type="evidence" value="ECO:0007669"/>
    <property type="project" value="InterPro"/>
</dbReference>
<dbReference type="PANTHER" id="PTHR24286">
    <property type="entry name" value="CYTOCHROME P450 26"/>
    <property type="match status" value="1"/>
</dbReference>
<dbReference type="Gene3D" id="1.10.630.10">
    <property type="entry name" value="Cytochrome P450"/>
    <property type="match status" value="1"/>
</dbReference>
<dbReference type="GO" id="GO:0016125">
    <property type="term" value="P:sterol metabolic process"/>
    <property type="evidence" value="ECO:0007669"/>
    <property type="project" value="TreeGrafter"/>
</dbReference>
<dbReference type="Pfam" id="PF00067">
    <property type="entry name" value="p450"/>
    <property type="match status" value="1"/>
</dbReference>
<name>A0A812ID91_9DINO</name>
<proteinExistence type="inferred from homology"/>